<dbReference type="InterPro" id="IPR007449">
    <property type="entry name" value="ZipA_FtsZ-bd_C"/>
</dbReference>
<keyword evidence="6 9" id="KW-0472">Membrane</keyword>
<comment type="subcellular location">
    <subcellularLocation>
        <location evidence="9">Cell inner membrane</location>
        <topology evidence="9">Single-pass type I membrane protein</topology>
    </subcellularLocation>
</comment>
<feature type="region of interest" description="Disordered" evidence="10">
    <location>
        <begin position="32"/>
        <end position="87"/>
    </location>
</feature>
<dbReference type="RefSeq" id="WP_275593789.1">
    <property type="nucleotide sequence ID" value="NZ_CP102381.1"/>
</dbReference>
<comment type="similarity">
    <text evidence="8">Belongs to the ZipA family.</text>
</comment>
<dbReference type="Pfam" id="PF04354">
    <property type="entry name" value="ZipA_C"/>
    <property type="match status" value="1"/>
</dbReference>
<evidence type="ECO:0000256" key="6">
    <source>
        <dbReference type="ARBA" id="ARBA00023136"/>
    </source>
</evidence>
<dbReference type="SUPFAM" id="SSF64383">
    <property type="entry name" value="Cell-division protein ZipA, C-terminal domain"/>
    <property type="match status" value="1"/>
</dbReference>
<feature type="compositionally biased region" description="Polar residues" evidence="10">
    <location>
        <begin position="32"/>
        <end position="53"/>
    </location>
</feature>
<dbReference type="PANTHER" id="PTHR38685:SF1">
    <property type="entry name" value="CELL DIVISION PROTEIN ZIPA"/>
    <property type="match status" value="1"/>
</dbReference>
<evidence type="ECO:0000256" key="11">
    <source>
        <dbReference type="SAM" id="Phobius"/>
    </source>
</evidence>
<keyword evidence="1 9" id="KW-1003">Cell membrane</keyword>
<evidence type="ECO:0000256" key="7">
    <source>
        <dbReference type="ARBA" id="ARBA00023306"/>
    </source>
</evidence>
<feature type="domain" description="ZipA C-terminal FtsZ-binding" evidence="12">
    <location>
        <begin position="216"/>
        <end position="342"/>
    </location>
</feature>
<accession>A0ABY8CA18</accession>
<comment type="function">
    <text evidence="8">Essential cell division protein that stabilizes the FtsZ protofilaments by cross-linking them and that serves as a cytoplasmic membrane anchor for the Z ring. Also required for the recruitment to the septal ring of downstream cell division proteins.</text>
</comment>
<reference evidence="13 14" key="1">
    <citation type="submission" date="2022-06" db="EMBL/GenBank/DDBJ databases">
        <title>Thiomicrohabdus sp. nov, an obligately chemolithoautotrophic, sulfur-oxidizing bacterium isolated from beach of Guanyin Mountain. Amoy.</title>
        <authorList>
            <person name="Zhu H."/>
        </authorList>
    </citation>
    <scope>NUCLEOTIDE SEQUENCE [LARGE SCALE GENOMIC DNA]</scope>
    <source>
        <strain evidence="13 14">XGS-01</strain>
    </source>
</reference>
<keyword evidence="7 8" id="KW-0131">Cell cycle</keyword>
<dbReference type="PANTHER" id="PTHR38685">
    <property type="entry name" value="CELL DIVISION PROTEIN ZIPA"/>
    <property type="match status" value="1"/>
</dbReference>
<evidence type="ECO:0000256" key="8">
    <source>
        <dbReference type="RuleBase" id="RU003612"/>
    </source>
</evidence>
<dbReference type="GO" id="GO:0051301">
    <property type="term" value="P:cell division"/>
    <property type="evidence" value="ECO:0007669"/>
    <property type="project" value="UniProtKB-KW"/>
</dbReference>
<dbReference type="EMBL" id="CP102381">
    <property type="protein sequence ID" value="WEJ61530.1"/>
    <property type="molecule type" value="Genomic_DNA"/>
</dbReference>
<sequence length="351" mass="38268">MNELQQVLLIFAVVVIAGLYFLSRSRQNAIKKSSEQATEQPTEQSIHTVSHSISDSEKAAEALNNLGNPHIPLSESTEKRLTEGSGFSNSDLKQEIFVSNQSMSGAEPQVENVNVNQGVLSFGEEFDIPTQNPTKPFDSSEPLSTDLDPNPVTTATAETSSEKTSSGKHHVLVVDDPGMIGEIDEDAIPADYVKPSFGIPVEESTTKKKMASTNKEPEVYAIMVMSTGQEFSMSLVNQALLGVGLTYSDQGIFVKNDNMGNAFIKVANMLEPGTFPLEDLEGYVTPGVALILELPTTVRAPAAMHDLIMMARKISQKLNARLYDMNRHLIKESDLQSMRDAALDYESEPIA</sequence>
<keyword evidence="2 9" id="KW-0997">Cell inner membrane</keyword>
<dbReference type="InterPro" id="IPR011919">
    <property type="entry name" value="Cell_div_ZipA"/>
</dbReference>
<evidence type="ECO:0000313" key="14">
    <source>
        <dbReference type="Proteomes" id="UP001222275"/>
    </source>
</evidence>
<evidence type="ECO:0000259" key="12">
    <source>
        <dbReference type="SMART" id="SM00771"/>
    </source>
</evidence>
<keyword evidence="3 8" id="KW-0132">Cell division</keyword>
<keyword evidence="5 11" id="KW-1133">Transmembrane helix</keyword>
<keyword evidence="4 9" id="KW-0812">Transmembrane</keyword>
<gene>
    <name evidence="13" type="ORF">NR989_05810</name>
</gene>
<feature type="region of interest" description="Disordered" evidence="10">
    <location>
        <begin position="126"/>
        <end position="168"/>
    </location>
</feature>
<evidence type="ECO:0000313" key="13">
    <source>
        <dbReference type="EMBL" id="WEJ61530.1"/>
    </source>
</evidence>
<dbReference type="InterPro" id="IPR036765">
    <property type="entry name" value="ZipA_FtsZ-bd_C_sf"/>
</dbReference>
<evidence type="ECO:0000256" key="5">
    <source>
        <dbReference type="ARBA" id="ARBA00022989"/>
    </source>
</evidence>
<dbReference type="Proteomes" id="UP001222275">
    <property type="component" value="Chromosome"/>
</dbReference>
<evidence type="ECO:0000256" key="2">
    <source>
        <dbReference type="ARBA" id="ARBA00022519"/>
    </source>
</evidence>
<evidence type="ECO:0000256" key="9">
    <source>
        <dbReference type="RuleBase" id="RU003613"/>
    </source>
</evidence>
<name>A0ABY8CA18_9GAMM</name>
<evidence type="ECO:0000256" key="10">
    <source>
        <dbReference type="SAM" id="MobiDB-lite"/>
    </source>
</evidence>
<protein>
    <recommendedName>
        <fullName evidence="8">Cell division protein ZipA</fullName>
    </recommendedName>
</protein>
<feature type="compositionally biased region" description="Low complexity" evidence="10">
    <location>
        <begin position="153"/>
        <end position="164"/>
    </location>
</feature>
<evidence type="ECO:0000256" key="3">
    <source>
        <dbReference type="ARBA" id="ARBA00022618"/>
    </source>
</evidence>
<evidence type="ECO:0000256" key="4">
    <source>
        <dbReference type="ARBA" id="ARBA00022692"/>
    </source>
</evidence>
<dbReference type="SMART" id="SM00771">
    <property type="entry name" value="ZipA_C"/>
    <property type="match status" value="1"/>
</dbReference>
<dbReference type="Gene3D" id="3.30.1400.10">
    <property type="entry name" value="ZipA, C-terminal FtsZ-binding domain"/>
    <property type="match status" value="1"/>
</dbReference>
<evidence type="ECO:0000256" key="1">
    <source>
        <dbReference type="ARBA" id="ARBA00022475"/>
    </source>
</evidence>
<organism evidence="13 14">
    <name type="scientific">Thiomicrorhabdus lithotrophica</name>
    <dbReference type="NCBI Taxonomy" id="2949997"/>
    <lineage>
        <taxon>Bacteria</taxon>
        <taxon>Pseudomonadati</taxon>
        <taxon>Pseudomonadota</taxon>
        <taxon>Gammaproteobacteria</taxon>
        <taxon>Thiotrichales</taxon>
        <taxon>Piscirickettsiaceae</taxon>
        <taxon>Thiomicrorhabdus</taxon>
    </lineage>
</organism>
<feature type="transmembrane region" description="Helical" evidence="11">
    <location>
        <begin position="6"/>
        <end position="23"/>
    </location>
</feature>
<proteinExistence type="inferred from homology"/>
<keyword evidence="14" id="KW-1185">Reference proteome</keyword>